<sequence length="366" mass="40614">MDYSVYDTADFVCDDSFVAWVKEGKDSAHWSAIFAEYPTQREAMEQAKAIILAAAQLPAFQLSATEEQALWEDIHMHMEQHDSTPVKIRRYSYWYWAAALLCITAGAAIWWLRPAQAPAAYSRLLEAASLEKNERMEEINEEEHPRTVSLPDGSSVVLQPGARISYPFPGCPERNCKREVYLSGAAYFEISRNTLQPFIVYANEMVINVLGTSFNVRAYEQDSLVEVHVKTGKISVSVQPLGDKVVANLSANQQAVLKRNTLAVAVLQTIPPVSTRKTEDVAVVNSFEFSDTPVDSVMAAIEHAYGVHISYDKALLAGCRLTASLTDEPLHEKIRLICKALEAGCIIEGDEITLTAKGCRPNVIEN</sequence>
<evidence type="ECO:0000256" key="1">
    <source>
        <dbReference type="SAM" id="Phobius"/>
    </source>
</evidence>
<dbReference type="Pfam" id="PF16344">
    <property type="entry name" value="FecR_C"/>
    <property type="match status" value="1"/>
</dbReference>
<dbReference type="EMBL" id="CP048113">
    <property type="protein sequence ID" value="QHS61316.1"/>
    <property type="molecule type" value="Genomic_DNA"/>
</dbReference>
<feature type="transmembrane region" description="Helical" evidence="1">
    <location>
        <begin position="93"/>
        <end position="112"/>
    </location>
</feature>
<accession>A0A6B9ZGX4</accession>
<feature type="domain" description="Protein FecR C-terminal" evidence="3">
    <location>
        <begin position="287"/>
        <end position="354"/>
    </location>
</feature>
<dbReference type="RefSeq" id="WP_162332988.1">
    <property type="nucleotide sequence ID" value="NZ_CP048113.1"/>
</dbReference>
<proteinExistence type="predicted"/>
<dbReference type="PANTHER" id="PTHR30273">
    <property type="entry name" value="PERIPLASMIC SIGNAL SENSOR AND SIGMA FACTOR ACTIVATOR FECR-RELATED"/>
    <property type="match status" value="1"/>
</dbReference>
<dbReference type="PIRSF" id="PIRSF018266">
    <property type="entry name" value="FecR"/>
    <property type="match status" value="1"/>
</dbReference>
<dbReference type="PANTHER" id="PTHR30273:SF2">
    <property type="entry name" value="PROTEIN FECR"/>
    <property type="match status" value="1"/>
</dbReference>
<organism evidence="4 5">
    <name type="scientific">Chitinophaga agri</name>
    <dbReference type="NCBI Taxonomy" id="2703787"/>
    <lineage>
        <taxon>Bacteria</taxon>
        <taxon>Pseudomonadati</taxon>
        <taxon>Bacteroidota</taxon>
        <taxon>Chitinophagia</taxon>
        <taxon>Chitinophagales</taxon>
        <taxon>Chitinophagaceae</taxon>
        <taxon>Chitinophaga</taxon>
    </lineage>
</organism>
<reference evidence="4 5" key="1">
    <citation type="submission" date="2020-01" db="EMBL/GenBank/DDBJ databases">
        <title>Complete genome sequence of Chitinophaga sp. H33E-04 isolated from quinoa roots.</title>
        <authorList>
            <person name="Weon H.-Y."/>
            <person name="Lee S.A."/>
        </authorList>
    </citation>
    <scope>NUCLEOTIDE SEQUENCE [LARGE SCALE GENOMIC DNA]</scope>
    <source>
        <strain evidence="4 5">H33E-04</strain>
    </source>
</reference>
<dbReference type="InterPro" id="IPR006860">
    <property type="entry name" value="FecR"/>
</dbReference>
<dbReference type="Gene3D" id="2.60.120.1440">
    <property type="match status" value="1"/>
</dbReference>
<dbReference type="GO" id="GO:0016989">
    <property type="term" value="F:sigma factor antagonist activity"/>
    <property type="evidence" value="ECO:0007669"/>
    <property type="project" value="TreeGrafter"/>
</dbReference>
<dbReference type="KEGG" id="chih:GWR21_17440"/>
<keyword evidence="1" id="KW-0472">Membrane</keyword>
<name>A0A6B9ZGX4_9BACT</name>
<dbReference type="InterPro" id="IPR032508">
    <property type="entry name" value="FecR_C"/>
</dbReference>
<dbReference type="Gene3D" id="3.55.50.30">
    <property type="match status" value="1"/>
</dbReference>
<keyword evidence="1" id="KW-1133">Transmembrane helix</keyword>
<evidence type="ECO:0000259" key="2">
    <source>
        <dbReference type="Pfam" id="PF04773"/>
    </source>
</evidence>
<dbReference type="AlphaFoldDB" id="A0A6B9ZGX4"/>
<dbReference type="InterPro" id="IPR012373">
    <property type="entry name" value="Ferrdict_sens_TM"/>
</dbReference>
<gene>
    <name evidence="4" type="ORF">GWR21_17440</name>
</gene>
<dbReference type="Pfam" id="PF04773">
    <property type="entry name" value="FecR"/>
    <property type="match status" value="1"/>
</dbReference>
<evidence type="ECO:0000259" key="3">
    <source>
        <dbReference type="Pfam" id="PF16344"/>
    </source>
</evidence>
<keyword evidence="1" id="KW-0812">Transmembrane</keyword>
<keyword evidence="5" id="KW-1185">Reference proteome</keyword>
<evidence type="ECO:0000313" key="4">
    <source>
        <dbReference type="EMBL" id="QHS61316.1"/>
    </source>
</evidence>
<feature type="domain" description="FecR protein" evidence="2">
    <location>
        <begin position="146"/>
        <end position="233"/>
    </location>
</feature>
<dbReference type="Proteomes" id="UP000476411">
    <property type="component" value="Chromosome"/>
</dbReference>
<evidence type="ECO:0000313" key="5">
    <source>
        <dbReference type="Proteomes" id="UP000476411"/>
    </source>
</evidence>
<protein>
    <submittedName>
        <fullName evidence="4">DUF4974 domain-containing protein</fullName>
    </submittedName>
</protein>